<dbReference type="Proteomes" id="UP000271031">
    <property type="component" value="Unassembled WGS sequence"/>
</dbReference>
<keyword evidence="10" id="KW-1185">Reference proteome</keyword>
<keyword evidence="5 8" id="KW-0812">Transmembrane</keyword>
<reference evidence="9 10" key="1">
    <citation type="submission" date="2018-10" db="EMBL/GenBank/DDBJ databases">
        <title>Phylogenomics of Brevibacillus.</title>
        <authorList>
            <person name="Dunlap C."/>
        </authorList>
    </citation>
    <scope>NUCLEOTIDE SEQUENCE [LARGE SCALE GENOMIC DNA]</scope>
    <source>
        <strain evidence="9 10">JCM 15716</strain>
    </source>
</reference>
<feature type="transmembrane region" description="Helical" evidence="8">
    <location>
        <begin position="39"/>
        <end position="60"/>
    </location>
</feature>
<gene>
    <name evidence="9" type="ORF">EDM56_29190</name>
</gene>
<comment type="caution">
    <text evidence="9">The sequence shown here is derived from an EMBL/GenBank/DDBJ whole genome shotgun (WGS) entry which is preliminary data.</text>
</comment>
<feature type="transmembrane region" description="Helical" evidence="8">
    <location>
        <begin position="334"/>
        <end position="353"/>
    </location>
</feature>
<dbReference type="GO" id="GO:0016020">
    <property type="term" value="C:membrane"/>
    <property type="evidence" value="ECO:0007669"/>
    <property type="project" value="UniProtKB-SubCell"/>
</dbReference>
<feature type="transmembrane region" description="Helical" evidence="8">
    <location>
        <begin position="266"/>
        <end position="291"/>
    </location>
</feature>
<evidence type="ECO:0000256" key="3">
    <source>
        <dbReference type="ARBA" id="ARBA00022448"/>
    </source>
</evidence>
<organism evidence="9 10">
    <name type="scientific">Brevibacillus fluminis</name>
    <dbReference type="NCBI Taxonomy" id="511487"/>
    <lineage>
        <taxon>Bacteria</taxon>
        <taxon>Bacillati</taxon>
        <taxon>Bacillota</taxon>
        <taxon>Bacilli</taxon>
        <taxon>Bacillales</taxon>
        <taxon>Paenibacillaceae</taxon>
        <taxon>Brevibacillus</taxon>
    </lineage>
</organism>
<feature type="transmembrane region" description="Helical" evidence="8">
    <location>
        <begin position="216"/>
        <end position="237"/>
    </location>
</feature>
<evidence type="ECO:0000256" key="8">
    <source>
        <dbReference type="SAM" id="Phobius"/>
    </source>
</evidence>
<feature type="transmembrane region" description="Helical" evidence="8">
    <location>
        <begin position="146"/>
        <end position="164"/>
    </location>
</feature>
<comment type="similarity">
    <text evidence="2">Belongs to the amino acid-polyamine-organocation (APC) superfamily. Spore germination protein (SGP) (TC 2.A.3.9) family.</text>
</comment>
<keyword evidence="6 8" id="KW-1133">Transmembrane helix</keyword>
<accession>A0A3M8CVR6</accession>
<dbReference type="Gene3D" id="1.20.1740.10">
    <property type="entry name" value="Amino acid/polyamine transporter I"/>
    <property type="match status" value="1"/>
</dbReference>
<name>A0A3M8CVR6_9BACL</name>
<feature type="transmembrane region" description="Helical" evidence="8">
    <location>
        <begin position="80"/>
        <end position="97"/>
    </location>
</feature>
<evidence type="ECO:0000256" key="6">
    <source>
        <dbReference type="ARBA" id="ARBA00022989"/>
    </source>
</evidence>
<dbReference type="PANTHER" id="PTHR34975:SF2">
    <property type="entry name" value="SPORE GERMINATION PROTEIN A2"/>
    <property type="match status" value="1"/>
</dbReference>
<dbReference type="NCBIfam" id="TIGR00912">
    <property type="entry name" value="2A0309"/>
    <property type="match status" value="1"/>
</dbReference>
<feature type="transmembrane region" description="Helical" evidence="8">
    <location>
        <begin position="7"/>
        <end position="27"/>
    </location>
</feature>
<evidence type="ECO:0000256" key="1">
    <source>
        <dbReference type="ARBA" id="ARBA00004141"/>
    </source>
</evidence>
<dbReference type="PANTHER" id="PTHR34975">
    <property type="entry name" value="SPORE GERMINATION PROTEIN A2"/>
    <property type="match status" value="1"/>
</dbReference>
<evidence type="ECO:0000256" key="5">
    <source>
        <dbReference type="ARBA" id="ARBA00022692"/>
    </source>
</evidence>
<feature type="transmembrane region" description="Helical" evidence="8">
    <location>
        <begin position="117"/>
        <end position="134"/>
    </location>
</feature>
<proteinExistence type="inferred from homology"/>
<keyword evidence="7 8" id="KW-0472">Membrane</keyword>
<keyword evidence="4" id="KW-0309">Germination</keyword>
<dbReference type="InterPro" id="IPR004761">
    <property type="entry name" value="Spore_GerAB"/>
</dbReference>
<evidence type="ECO:0000256" key="2">
    <source>
        <dbReference type="ARBA" id="ARBA00007998"/>
    </source>
</evidence>
<evidence type="ECO:0000313" key="10">
    <source>
        <dbReference type="Proteomes" id="UP000271031"/>
    </source>
</evidence>
<dbReference type="AlphaFoldDB" id="A0A3M8CVR6"/>
<dbReference type="OrthoDB" id="2380120at2"/>
<protein>
    <submittedName>
        <fullName evidence="9">Spore gernimation protein</fullName>
    </submittedName>
</protein>
<dbReference type="EMBL" id="RHHQ01000028">
    <property type="protein sequence ID" value="RNB79599.1"/>
    <property type="molecule type" value="Genomic_DNA"/>
</dbReference>
<evidence type="ECO:0000313" key="9">
    <source>
        <dbReference type="EMBL" id="RNB79599.1"/>
    </source>
</evidence>
<keyword evidence="3" id="KW-0813">Transport</keyword>
<evidence type="ECO:0000256" key="4">
    <source>
        <dbReference type="ARBA" id="ARBA00022544"/>
    </source>
</evidence>
<comment type="subcellular location">
    <subcellularLocation>
        <location evidence="1">Membrane</location>
        <topology evidence="1">Multi-pass membrane protein</topology>
    </subcellularLocation>
</comment>
<sequence>MKKYEITYLQYVFFIVQSQIGVGILTMPSDLAEVASTDGWISIVLGWLIAMAVSVMIIQIMKRNPEETIFGLLPRYFGKWLGTAFSLVFILFALFSYVNSVFVEVHVTQTWVLPQTANYYLVMLFSIPAYMLAASGIRMLGRFAEFISYFMIWMLFLFFFALKQGHLIHLLPILKEGWLPVFKAVPKTILSFLGFEFAFILYPYLQKKERATRGIIIANTISMLVFLLITLVCYIRFSPDQVVTYIWPTLNLFETLEFSFVERIEIIFSAFYLFVIASSGIPYLFIAVLGINQLLRKQDHRPPLLVLTVAFILLSFAFNPTFHQVSQLQKWGSQFGTIMAYFFPVFLWLYVVAIDPTRWRQNK</sequence>
<feature type="transmembrane region" description="Helical" evidence="8">
    <location>
        <begin position="303"/>
        <end position="322"/>
    </location>
</feature>
<dbReference type="Pfam" id="PF03845">
    <property type="entry name" value="Spore_permease"/>
    <property type="match status" value="1"/>
</dbReference>
<evidence type="ECO:0000256" key="7">
    <source>
        <dbReference type="ARBA" id="ARBA00023136"/>
    </source>
</evidence>
<dbReference type="RefSeq" id="WP_122921449.1">
    <property type="nucleotide sequence ID" value="NZ_RHHQ01000028.1"/>
</dbReference>
<dbReference type="GO" id="GO:0009847">
    <property type="term" value="P:spore germination"/>
    <property type="evidence" value="ECO:0007669"/>
    <property type="project" value="InterPro"/>
</dbReference>
<feature type="transmembrane region" description="Helical" evidence="8">
    <location>
        <begin position="184"/>
        <end position="204"/>
    </location>
</feature>